<accession>A0A1S8MSR5</accession>
<reference evidence="1 2" key="1">
    <citation type="submission" date="2016-05" db="EMBL/GenBank/DDBJ databases">
        <title>Microbial solvent formation.</title>
        <authorList>
            <person name="Poehlein A."/>
            <person name="Montoya Solano J.D."/>
            <person name="Flitsch S."/>
            <person name="Krabben P."/>
            <person name="Duerre P."/>
            <person name="Daniel R."/>
        </authorList>
    </citation>
    <scope>NUCLEOTIDE SEQUENCE [LARGE SCALE GENOMIC DNA]</scope>
    <source>
        <strain evidence="1 2">L1-8</strain>
    </source>
</reference>
<name>A0A1S8MSR5_CLOSA</name>
<sequence>MIRNEIKIKSEEGELFDKKQIALAIRNSTFEDDLKCSLLEDGILDKCQGCSLKYICNGIDQVVDSYMEKTTEIVNNFNFD</sequence>
<dbReference type="RefSeq" id="WP_077866781.1">
    <property type="nucleotide sequence ID" value="NZ_LZYZ01000008.1"/>
</dbReference>
<dbReference type="AlphaFoldDB" id="A0A1S8MSR5"/>
<protein>
    <submittedName>
        <fullName evidence="1">Uncharacterized protein</fullName>
    </submittedName>
</protein>
<proteinExistence type="predicted"/>
<dbReference type="Proteomes" id="UP000191154">
    <property type="component" value="Unassembled WGS sequence"/>
</dbReference>
<evidence type="ECO:0000313" key="2">
    <source>
        <dbReference type="Proteomes" id="UP000191154"/>
    </source>
</evidence>
<organism evidence="1 2">
    <name type="scientific">Clostridium saccharobutylicum</name>
    <dbReference type="NCBI Taxonomy" id="169679"/>
    <lineage>
        <taxon>Bacteria</taxon>
        <taxon>Bacillati</taxon>
        <taxon>Bacillota</taxon>
        <taxon>Clostridia</taxon>
        <taxon>Eubacteriales</taxon>
        <taxon>Clostridiaceae</taxon>
        <taxon>Clostridium</taxon>
    </lineage>
</organism>
<evidence type="ECO:0000313" key="1">
    <source>
        <dbReference type="EMBL" id="OOM07215.1"/>
    </source>
</evidence>
<comment type="caution">
    <text evidence="1">The sequence shown here is derived from an EMBL/GenBank/DDBJ whole genome shotgun (WGS) entry which is preliminary data.</text>
</comment>
<dbReference type="EMBL" id="LZYZ01000008">
    <property type="protein sequence ID" value="OOM07215.1"/>
    <property type="molecule type" value="Genomic_DNA"/>
</dbReference>
<gene>
    <name evidence="1" type="ORF">CLOSAC_37440</name>
</gene>